<feature type="chain" id="PRO_5040886680" description="S-adenosyl-L-methionine-dependent methyltransferase" evidence="1">
    <location>
        <begin position="23"/>
        <end position="404"/>
    </location>
</feature>
<dbReference type="OrthoDB" id="46175at2759"/>
<reference evidence="3" key="1">
    <citation type="journal article" date="2023" name="Commun. Biol.">
        <title>Genome analysis of Parmales, the sister group of diatoms, reveals the evolutionary specialization of diatoms from phago-mixotrophs to photoautotrophs.</title>
        <authorList>
            <person name="Ban H."/>
            <person name="Sato S."/>
            <person name="Yoshikawa S."/>
            <person name="Yamada K."/>
            <person name="Nakamura Y."/>
            <person name="Ichinomiya M."/>
            <person name="Sato N."/>
            <person name="Blanc-Mathieu R."/>
            <person name="Endo H."/>
            <person name="Kuwata A."/>
            <person name="Ogata H."/>
        </authorList>
    </citation>
    <scope>NUCLEOTIDE SEQUENCE [LARGE SCALE GENOMIC DNA]</scope>
</reference>
<dbReference type="Proteomes" id="UP001165065">
    <property type="component" value="Unassembled WGS sequence"/>
</dbReference>
<dbReference type="SUPFAM" id="SSF53335">
    <property type="entry name" value="S-adenosyl-L-methionine-dependent methyltransferases"/>
    <property type="match status" value="1"/>
</dbReference>
<sequence length="404" mass="45217">MFLHSFLTRRVLLPLLPRILPAKTNTPPSRITSRMKDTLLRLTLSSTRTELEEIRHKDHTQTLSKLPASASPSLTIQHLQSAYLKSLTHLVPSSLLHPPSLPLNTYLPTGPPPLLDFLRLQYLTCLTVPYLQTHDLYKDLQSLTKTSSPPPTLASYARLLSPRSKSGKVKVTSKNARTLLLDPLPPPPIKSYLLPLLNNCGSYVNGAPAVMYVMESLSYYELFPLEHLQLIANSISTVIGTSGKVLELGAGDGRLTKGLRYVMKGVDIVGTDDGTWGLEGKGGEVMKADYKEALKRYATEEDVVVVSWMPQGVDWTREIRRRGVKGYVLVGEIWDGCCGDNWETWGNPKYRRRGEGEEEEDDTPIYEREGYVMEVVGEGKEQISRYCSKGSQVTKTVLFTRVDR</sequence>
<organism evidence="2 3">
    <name type="scientific">Triparma columacea</name>
    <dbReference type="NCBI Taxonomy" id="722753"/>
    <lineage>
        <taxon>Eukaryota</taxon>
        <taxon>Sar</taxon>
        <taxon>Stramenopiles</taxon>
        <taxon>Ochrophyta</taxon>
        <taxon>Bolidophyceae</taxon>
        <taxon>Parmales</taxon>
        <taxon>Triparmaceae</taxon>
        <taxon>Triparma</taxon>
    </lineage>
</organism>
<dbReference type="AlphaFoldDB" id="A0A9W7FW93"/>
<keyword evidence="3" id="KW-1185">Reference proteome</keyword>
<comment type="caution">
    <text evidence="2">The sequence shown here is derived from an EMBL/GenBank/DDBJ whole genome shotgun (WGS) entry which is preliminary data.</text>
</comment>
<evidence type="ECO:0000313" key="2">
    <source>
        <dbReference type="EMBL" id="GMI19879.1"/>
    </source>
</evidence>
<evidence type="ECO:0000313" key="3">
    <source>
        <dbReference type="Proteomes" id="UP001165065"/>
    </source>
</evidence>
<name>A0A9W7FW93_9STRA</name>
<evidence type="ECO:0008006" key="4">
    <source>
        <dbReference type="Google" id="ProtNLM"/>
    </source>
</evidence>
<feature type="signal peptide" evidence="1">
    <location>
        <begin position="1"/>
        <end position="22"/>
    </location>
</feature>
<protein>
    <recommendedName>
        <fullName evidence="4">S-adenosyl-L-methionine-dependent methyltransferase</fullName>
    </recommendedName>
</protein>
<proteinExistence type="predicted"/>
<gene>
    <name evidence="2" type="ORF">TrCOL_g10309</name>
</gene>
<evidence type="ECO:0000256" key="1">
    <source>
        <dbReference type="SAM" id="SignalP"/>
    </source>
</evidence>
<dbReference type="InterPro" id="IPR029063">
    <property type="entry name" value="SAM-dependent_MTases_sf"/>
</dbReference>
<keyword evidence="1" id="KW-0732">Signal</keyword>
<accession>A0A9W7FW93</accession>
<dbReference type="EMBL" id="BRYA01000501">
    <property type="protein sequence ID" value="GMI19879.1"/>
    <property type="molecule type" value="Genomic_DNA"/>
</dbReference>